<proteinExistence type="predicted"/>
<dbReference type="GeneID" id="98123388"/>
<reference evidence="2 3" key="1">
    <citation type="journal article" date="2024" name="Commun. Biol.">
        <title>Comparative genomic analysis of thermophilic fungi reveals convergent evolutionary adaptations and gene losses.</title>
        <authorList>
            <person name="Steindorff A.S."/>
            <person name="Aguilar-Pontes M.V."/>
            <person name="Robinson A.J."/>
            <person name="Andreopoulos B."/>
            <person name="LaButti K."/>
            <person name="Kuo A."/>
            <person name="Mondo S."/>
            <person name="Riley R."/>
            <person name="Otillar R."/>
            <person name="Haridas S."/>
            <person name="Lipzen A."/>
            <person name="Grimwood J."/>
            <person name="Schmutz J."/>
            <person name="Clum A."/>
            <person name="Reid I.D."/>
            <person name="Moisan M.C."/>
            <person name="Butler G."/>
            <person name="Nguyen T.T.M."/>
            <person name="Dewar K."/>
            <person name="Conant G."/>
            <person name="Drula E."/>
            <person name="Henrissat B."/>
            <person name="Hansel C."/>
            <person name="Singer S."/>
            <person name="Hutchinson M.I."/>
            <person name="de Vries R.P."/>
            <person name="Natvig D.O."/>
            <person name="Powell A.J."/>
            <person name="Tsang A."/>
            <person name="Grigoriev I.V."/>
        </authorList>
    </citation>
    <scope>NUCLEOTIDE SEQUENCE [LARGE SCALE GENOMIC DNA]</scope>
    <source>
        <strain evidence="2 3">ATCC 22073</strain>
    </source>
</reference>
<name>A0ABR4DIS1_9PEZI</name>
<sequence>MGTVGGNYEENSTKPLSSGSSVWESGERSFQGSWKASRACQHCSTAFSCSYVCSGNMSWLPAWISSSMHTS</sequence>
<evidence type="ECO:0000313" key="2">
    <source>
        <dbReference type="EMBL" id="KAL2270286.1"/>
    </source>
</evidence>
<organism evidence="2 3">
    <name type="scientific">Remersonia thermophila</name>
    <dbReference type="NCBI Taxonomy" id="72144"/>
    <lineage>
        <taxon>Eukaryota</taxon>
        <taxon>Fungi</taxon>
        <taxon>Dikarya</taxon>
        <taxon>Ascomycota</taxon>
        <taxon>Pezizomycotina</taxon>
        <taxon>Sordariomycetes</taxon>
        <taxon>Sordariomycetidae</taxon>
        <taxon>Sordariales</taxon>
        <taxon>Sordariales incertae sedis</taxon>
        <taxon>Remersonia</taxon>
    </lineage>
</organism>
<feature type="compositionally biased region" description="Polar residues" evidence="1">
    <location>
        <begin position="9"/>
        <end position="25"/>
    </location>
</feature>
<dbReference type="EMBL" id="JAZGUE010000002">
    <property type="protein sequence ID" value="KAL2270286.1"/>
    <property type="molecule type" value="Genomic_DNA"/>
</dbReference>
<gene>
    <name evidence="2" type="ORF">VTJ83DRAFT_2470</name>
</gene>
<feature type="region of interest" description="Disordered" evidence="1">
    <location>
        <begin position="1"/>
        <end position="25"/>
    </location>
</feature>
<accession>A0ABR4DIS1</accession>
<evidence type="ECO:0000313" key="3">
    <source>
        <dbReference type="Proteomes" id="UP001600064"/>
    </source>
</evidence>
<evidence type="ECO:0000256" key="1">
    <source>
        <dbReference type="SAM" id="MobiDB-lite"/>
    </source>
</evidence>
<keyword evidence="3" id="KW-1185">Reference proteome</keyword>
<dbReference type="Proteomes" id="UP001600064">
    <property type="component" value="Unassembled WGS sequence"/>
</dbReference>
<comment type="caution">
    <text evidence="2">The sequence shown here is derived from an EMBL/GenBank/DDBJ whole genome shotgun (WGS) entry which is preliminary data.</text>
</comment>
<protein>
    <submittedName>
        <fullName evidence="2">Uncharacterized protein</fullName>
    </submittedName>
</protein>
<dbReference type="RefSeq" id="XP_070869010.1">
    <property type="nucleotide sequence ID" value="XM_071008744.1"/>
</dbReference>